<evidence type="ECO:0000256" key="1">
    <source>
        <dbReference type="ARBA" id="ARBA00004651"/>
    </source>
</evidence>
<evidence type="ECO:0000313" key="9">
    <source>
        <dbReference type="Proteomes" id="UP000694920"/>
    </source>
</evidence>
<evidence type="ECO:0000256" key="8">
    <source>
        <dbReference type="SAM" id="Phobius"/>
    </source>
</evidence>
<dbReference type="PANTHER" id="PTHR42643:SF39">
    <property type="entry name" value="IONOTROPIC RECEPTOR 56A-RELATED"/>
    <property type="match status" value="1"/>
</dbReference>
<dbReference type="Proteomes" id="UP000694920">
    <property type="component" value="Unplaced"/>
</dbReference>
<keyword evidence="6" id="KW-0675">Receptor</keyword>
<feature type="transmembrane region" description="Helical" evidence="8">
    <location>
        <begin position="145"/>
        <end position="169"/>
    </location>
</feature>
<evidence type="ECO:0000256" key="6">
    <source>
        <dbReference type="ARBA" id="ARBA00023170"/>
    </source>
</evidence>
<sequence>MKHTFQVFRHIKYISLEDEEDLSAGLYRKYNPRSMYEVAKKLKMNDNSEAYAISRDDAKRLQQKREHRSPTGVPYFHQMNINVLPTLESFAVNYGSPYLERVNQLILQIKSAGLEVHWNSISFVEESRKHLKGQNAVQLSMEHSAIVFSFLIIGLTMSTLVFLGEIVYFNSKSKRSFIH</sequence>
<evidence type="ECO:0000313" key="10">
    <source>
        <dbReference type="RefSeq" id="XP_024941736.1"/>
    </source>
</evidence>
<dbReference type="InterPro" id="IPR052192">
    <property type="entry name" value="Insect_Ionotropic_Sensory_Rcpt"/>
</dbReference>
<dbReference type="GO" id="GO:0005886">
    <property type="term" value="C:plasma membrane"/>
    <property type="evidence" value="ECO:0007669"/>
    <property type="project" value="UniProtKB-SubCell"/>
</dbReference>
<keyword evidence="7" id="KW-0325">Glycoprotein</keyword>
<keyword evidence="4 8" id="KW-1133">Transmembrane helix</keyword>
<keyword evidence="9" id="KW-1185">Reference proteome</keyword>
<proteinExistence type="predicted"/>
<dbReference type="PANTHER" id="PTHR42643">
    <property type="entry name" value="IONOTROPIC RECEPTOR 20A-RELATED"/>
    <property type="match status" value="1"/>
</dbReference>
<comment type="subcellular location">
    <subcellularLocation>
        <location evidence="1">Cell membrane</location>
        <topology evidence="1">Multi-pass membrane protein</topology>
    </subcellularLocation>
</comment>
<keyword evidence="5 8" id="KW-0472">Membrane</keyword>
<accession>A0AAJ7W291</accession>
<dbReference type="GeneID" id="112494502"/>
<name>A0AAJ7W291_CEPCN</name>
<dbReference type="RefSeq" id="XP_024941736.1">
    <property type="nucleotide sequence ID" value="XM_025085968.1"/>
</dbReference>
<organism evidence="9 10">
    <name type="scientific">Cephus cinctus</name>
    <name type="common">Wheat stem sawfly</name>
    <dbReference type="NCBI Taxonomy" id="211228"/>
    <lineage>
        <taxon>Eukaryota</taxon>
        <taxon>Metazoa</taxon>
        <taxon>Ecdysozoa</taxon>
        <taxon>Arthropoda</taxon>
        <taxon>Hexapoda</taxon>
        <taxon>Insecta</taxon>
        <taxon>Pterygota</taxon>
        <taxon>Neoptera</taxon>
        <taxon>Endopterygota</taxon>
        <taxon>Hymenoptera</taxon>
        <taxon>Cephoidea</taxon>
        <taxon>Cephidae</taxon>
        <taxon>Cephus</taxon>
    </lineage>
</organism>
<gene>
    <name evidence="10" type="primary">LOC112494502</name>
</gene>
<dbReference type="AlphaFoldDB" id="A0AAJ7W291"/>
<keyword evidence="3 8" id="KW-0812">Transmembrane</keyword>
<evidence type="ECO:0000256" key="7">
    <source>
        <dbReference type="ARBA" id="ARBA00023180"/>
    </source>
</evidence>
<keyword evidence="2" id="KW-1003">Cell membrane</keyword>
<evidence type="ECO:0000256" key="4">
    <source>
        <dbReference type="ARBA" id="ARBA00022989"/>
    </source>
</evidence>
<evidence type="ECO:0000256" key="5">
    <source>
        <dbReference type="ARBA" id="ARBA00023136"/>
    </source>
</evidence>
<reference evidence="10" key="1">
    <citation type="submission" date="2025-08" db="UniProtKB">
        <authorList>
            <consortium name="RefSeq"/>
        </authorList>
    </citation>
    <scope>IDENTIFICATION</scope>
</reference>
<evidence type="ECO:0000256" key="3">
    <source>
        <dbReference type="ARBA" id="ARBA00022692"/>
    </source>
</evidence>
<evidence type="ECO:0000256" key="2">
    <source>
        <dbReference type="ARBA" id="ARBA00022475"/>
    </source>
</evidence>
<protein>
    <submittedName>
        <fullName evidence="10">Uncharacterized protein LOC112494502</fullName>
    </submittedName>
</protein>
<dbReference type="KEGG" id="ccin:112494502"/>